<evidence type="ECO:0000259" key="2">
    <source>
        <dbReference type="SMART" id="SM00955"/>
    </source>
</evidence>
<reference evidence="3" key="1">
    <citation type="submission" date="2021-01" db="EMBL/GenBank/DDBJ databases">
        <authorList>
            <person name="Corre E."/>
            <person name="Pelletier E."/>
            <person name="Niang G."/>
            <person name="Scheremetjew M."/>
            <person name="Finn R."/>
            <person name="Kale V."/>
            <person name="Holt S."/>
            <person name="Cochrane G."/>
            <person name="Meng A."/>
            <person name="Brown T."/>
            <person name="Cohen L."/>
        </authorList>
    </citation>
    <scope>NUCLEOTIDE SEQUENCE</scope>
    <source>
        <strain evidence="3">10249 10 AB</strain>
    </source>
</reference>
<dbReference type="EMBL" id="HBIX01031610">
    <property type="protein sequence ID" value="CAE0728151.1"/>
    <property type="molecule type" value="Transcribed_RNA"/>
</dbReference>
<proteinExistence type="predicted"/>
<dbReference type="GO" id="GO:0004540">
    <property type="term" value="F:RNA nuclease activity"/>
    <property type="evidence" value="ECO:0007669"/>
    <property type="project" value="InterPro"/>
</dbReference>
<name>A0A7S4EQK3_9STRA</name>
<evidence type="ECO:0000256" key="1">
    <source>
        <dbReference type="SAM" id="MobiDB-lite"/>
    </source>
</evidence>
<dbReference type="AlphaFoldDB" id="A0A7S4EQK3"/>
<feature type="region of interest" description="Disordered" evidence="1">
    <location>
        <begin position="195"/>
        <end position="217"/>
    </location>
</feature>
<feature type="domain" description="RNB" evidence="2">
    <location>
        <begin position="398"/>
        <end position="733"/>
    </location>
</feature>
<feature type="compositionally biased region" description="Low complexity" evidence="1">
    <location>
        <begin position="206"/>
        <end position="217"/>
    </location>
</feature>
<dbReference type="SMART" id="SM00955">
    <property type="entry name" value="RNB"/>
    <property type="match status" value="1"/>
</dbReference>
<dbReference type="SUPFAM" id="SSF50249">
    <property type="entry name" value="Nucleic acid-binding proteins"/>
    <property type="match status" value="1"/>
</dbReference>
<dbReference type="InterPro" id="IPR012340">
    <property type="entry name" value="NA-bd_OB-fold"/>
</dbReference>
<dbReference type="Pfam" id="PF00773">
    <property type="entry name" value="RNB"/>
    <property type="match status" value="1"/>
</dbReference>
<organism evidence="3">
    <name type="scientific">Pseudo-nitzschia australis</name>
    <dbReference type="NCBI Taxonomy" id="44445"/>
    <lineage>
        <taxon>Eukaryota</taxon>
        <taxon>Sar</taxon>
        <taxon>Stramenopiles</taxon>
        <taxon>Ochrophyta</taxon>
        <taxon>Bacillariophyta</taxon>
        <taxon>Bacillariophyceae</taxon>
        <taxon>Bacillariophycidae</taxon>
        <taxon>Bacillariales</taxon>
        <taxon>Bacillariaceae</taxon>
        <taxon>Pseudo-nitzschia</taxon>
    </lineage>
</organism>
<dbReference type="InterPro" id="IPR001900">
    <property type="entry name" value="RNase_II/R"/>
</dbReference>
<sequence>MTMTMTMTMTILPKQKLSISDRLLPSGQIWTMISENKDCKKKKKSTDTICRQVQECLPINHVHESFECRYKYHVGRGRSAQGMTKKQINMISAAASVAASSDSSSFDETEELRVTIDRILKQCVRCGSKYSRLMDSESLEKWMFYVDVEGEIMKDYTRDTTLIERRIFCAKVLAEDADRAGRFKRTPCMWLPPSSSIDIDNDNDETAAASQPSSSTATTTTLTLLNGGWTVVDQSVRAAAEARNFVDAEMKKGGGSGIGIFAADPNNERILCRLESLACGEKLRKQQRGGNGGSIKLEVDVRTVLETMNLPLSSEGAQEALIRMGRWTKTGSNTEDGKTTMQYERWSPEVLEAAKWYTHMDRFRRRTMKSEILKLRSENRKQKQRPAKKSSLSTLEGRTDLTNLPCICVDAQRVSFRDDAFGIRKRSSTGRKVKKAASEWELLFHIADVSDIFSPQSEVVGSPCASGTAAGQSTAAKTSIEDQKKHLQELKKAAQSRIRSEYNLPLGPLHLLPTNVLSSLSLDAFKQDWTSDPTTWPSSWQTMDRENGSVNRAVTLWVYIDERNGFILDMGFERSIISRPLALSFKTATNLLEASDEQQHKFPPMLAKARVLLSKVEQNIQKYNEYRMKTQDSARAREKKLASREFVSNQVYRGRNNRRRDDGSDGFQRSRGHKLVDSILECYESAFRMMIRKRKALVPHHQGLNNDGRSASSPLRTYLHGLAQRQALSILCGYGGEPINDKQCKEIGQSIRNAYTARQHVGGAIKGPKAVSKQQLEAVRSLDFHLQNHPRSRNRVVPAISTGVNSEVVIQGVGAIALCKEVPGTIARGVKVMVKILEVDGKNGKLVVALDSII</sequence>
<dbReference type="GO" id="GO:0003723">
    <property type="term" value="F:RNA binding"/>
    <property type="evidence" value="ECO:0007669"/>
    <property type="project" value="InterPro"/>
</dbReference>
<gene>
    <name evidence="3" type="ORF">PAUS00366_LOCUS20935</name>
</gene>
<feature type="region of interest" description="Disordered" evidence="1">
    <location>
        <begin position="375"/>
        <end position="394"/>
    </location>
</feature>
<protein>
    <recommendedName>
        <fullName evidence="2">RNB domain-containing protein</fullName>
    </recommendedName>
</protein>
<evidence type="ECO:0000313" key="3">
    <source>
        <dbReference type="EMBL" id="CAE0728151.1"/>
    </source>
</evidence>
<accession>A0A7S4EQK3</accession>